<proteinExistence type="predicted"/>
<name>A0A161PU14_BDEBC</name>
<organism evidence="2 3">
    <name type="scientific">Bdellovibrio bacteriovorus</name>
    <dbReference type="NCBI Taxonomy" id="959"/>
    <lineage>
        <taxon>Bacteria</taxon>
        <taxon>Pseudomonadati</taxon>
        <taxon>Bdellovibrionota</taxon>
        <taxon>Bdellovibrionia</taxon>
        <taxon>Bdellovibrionales</taxon>
        <taxon>Pseudobdellovibrionaceae</taxon>
        <taxon>Bdellovibrio</taxon>
    </lineage>
</organism>
<dbReference type="OrthoDB" id="9342662at2"/>
<evidence type="ECO:0000256" key="1">
    <source>
        <dbReference type="SAM" id="Phobius"/>
    </source>
</evidence>
<evidence type="ECO:0000313" key="3">
    <source>
        <dbReference type="Proteomes" id="UP000075799"/>
    </source>
</evidence>
<sequence>MEGLAPPLELLSSVKRAIEKGQSVKQGVLQYIKKHEGEFPLIVTQWLALLQQGQDPKACVQAISSLHRRTLLQILERGLHGEAIHGVLIRLEEELIEACHEEITNKIARLPFIMLVPLLIFQFPAFLMLLFGPLLQNFFHSLGGG</sequence>
<comment type="caution">
    <text evidence="2">The sequence shown here is derived from an EMBL/GenBank/DDBJ whole genome shotgun (WGS) entry which is preliminary data.</text>
</comment>
<accession>A0A161PU14</accession>
<evidence type="ECO:0008006" key="4">
    <source>
        <dbReference type="Google" id="ProtNLM"/>
    </source>
</evidence>
<keyword evidence="1" id="KW-0472">Membrane</keyword>
<dbReference type="Proteomes" id="UP000075799">
    <property type="component" value="Unassembled WGS sequence"/>
</dbReference>
<keyword evidence="1" id="KW-0812">Transmembrane</keyword>
<keyword evidence="1" id="KW-1133">Transmembrane helix</keyword>
<dbReference type="RefSeq" id="WP_063205588.1">
    <property type="nucleotide sequence ID" value="NZ_LUKD01000001.1"/>
</dbReference>
<dbReference type="AlphaFoldDB" id="A0A161PU14"/>
<feature type="transmembrane region" description="Helical" evidence="1">
    <location>
        <begin position="112"/>
        <end position="135"/>
    </location>
</feature>
<protein>
    <recommendedName>
        <fullName evidence="4">Type II secretion system protein GspF domain-containing protein</fullName>
    </recommendedName>
</protein>
<dbReference type="EMBL" id="LUKD01000001">
    <property type="protein sequence ID" value="KYG68878.1"/>
    <property type="molecule type" value="Genomic_DNA"/>
</dbReference>
<reference evidence="2 3" key="1">
    <citation type="submission" date="2016-03" db="EMBL/GenBank/DDBJ databases">
        <authorList>
            <person name="Ploux O."/>
        </authorList>
    </citation>
    <scope>NUCLEOTIDE SEQUENCE [LARGE SCALE GENOMIC DNA]</scope>
    <source>
        <strain evidence="2 3">EC13</strain>
    </source>
</reference>
<gene>
    <name evidence="2" type="ORF">AZI87_06525</name>
</gene>
<evidence type="ECO:0000313" key="2">
    <source>
        <dbReference type="EMBL" id="KYG68878.1"/>
    </source>
</evidence>